<reference evidence="10" key="1">
    <citation type="submission" date="2010-05" db="EMBL/GenBank/DDBJ databases">
        <title>Complete sequence of Methylotenera sp. 301.</title>
        <authorList>
            <person name="Lucas S."/>
            <person name="Copeland A."/>
            <person name="Lapidus A."/>
            <person name="Cheng J.-F."/>
            <person name="Bruce D."/>
            <person name="Goodwin L."/>
            <person name="Pitluck S."/>
            <person name="Clum A."/>
            <person name="Land M."/>
            <person name="Hauser L."/>
            <person name="Kyrpides N."/>
            <person name="Ivanova N."/>
            <person name="Chistoservova L."/>
            <person name="Kalyuzhnaya M."/>
            <person name="Woyke T."/>
        </authorList>
    </citation>
    <scope>NUCLEOTIDE SEQUENCE [LARGE SCALE GENOMIC DNA]</scope>
    <source>
        <strain evidence="10">301</strain>
    </source>
</reference>
<dbReference type="PANTHER" id="PTHR40942">
    <property type="match status" value="1"/>
</dbReference>
<dbReference type="OrthoDB" id="9814708at2"/>
<keyword evidence="7" id="KW-0812">Transmembrane</keyword>
<dbReference type="Proteomes" id="UP000000383">
    <property type="component" value="Chromosome"/>
</dbReference>
<dbReference type="InterPro" id="IPR002323">
    <property type="entry name" value="Cyt_CIE"/>
</dbReference>
<dbReference type="InterPro" id="IPR009056">
    <property type="entry name" value="Cyt_c-like_dom"/>
</dbReference>
<evidence type="ECO:0000256" key="7">
    <source>
        <dbReference type="SAM" id="Phobius"/>
    </source>
</evidence>
<dbReference type="STRING" id="666681.M301_0488"/>
<keyword evidence="10" id="KW-1185">Reference proteome</keyword>
<feature type="domain" description="Cytochrome c" evidence="8">
    <location>
        <begin position="219"/>
        <end position="299"/>
    </location>
</feature>
<keyword evidence="7" id="KW-1133">Transmembrane helix</keyword>
<dbReference type="PROSITE" id="PS51007">
    <property type="entry name" value="CYTC"/>
    <property type="match status" value="2"/>
</dbReference>
<dbReference type="Pfam" id="PF13442">
    <property type="entry name" value="Cytochrome_CBB3"/>
    <property type="match status" value="2"/>
</dbReference>
<evidence type="ECO:0000313" key="10">
    <source>
        <dbReference type="Proteomes" id="UP000000383"/>
    </source>
</evidence>
<evidence type="ECO:0000256" key="1">
    <source>
        <dbReference type="ARBA" id="ARBA00022448"/>
    </source>
</evidence>
<proteinExistence type="predicted"/>
<dbReference type="eggNOG" id="COG3245">
    <property type="taxonomic scope" value="Bacteria"/>
</dbReference>
<dbReference type="PRINTS" id="PR00607">
    <property type="entry name" value="CYTCHROMECIE"/>
</dbReference>
<dbReference type="GO" id="GO:0009055">
    <property type="term" value="F:electron transfer activity"/>
    <property type="evidence" value="ECO:0007669"/>
    <property type="project" value="InterPro"/>
</dbReference>
<sequence length="303" mass="30301">MSNNDNEYKGSTIKQLILVIPGAILAFTLLISLIAKTSSVVGTPAAEVPQAVVAQVDENIKPVASVEVAAADAGPHVDKSGEEVVKGVCSACHTAGLMGSPKIGDKGQWGPRIAQGYDTLISHAINGIRSMPARGGNAALTDGEIANAVAYMANQGGANFTPPASKAAAPADAKTAEAAPVAAVAAPATKAAEKKAEAVAVVEKAAAPAVVATAAPAASKGKSGQEVYKAVCSMCHGGGLMGAPKFGDKDQWGPRIAQGHDTLVTHALKGIRMMPAKGGNADLSDDEVAGAVKYMANEAGAGF</sequence>
<dbReference type="KEGG" id="meh:M301_0488"/>
<evidence type="ECO:0000256" key="5">
    <source>
        <dbReference type="ARBA" id="ARBA00023004"/>
    </source>
</evidence>
<dbReference type="AlphaFoldDB" id="D7DMG1"/>
<keyword evidence="7" id="KW-0472">Membrane</keyword>
<keyword evidence="2 6" id="KW-0349">Heme</keyword>
<dbReference type="GO" id="GO:0020037">
    <property type="term" value="F:heme binding"/>
    <property type="evidence" value="ECO:0007669"/>
    <property type="project" value="InterPro"/>
</dbReference>
<dbReference type="Gene3D" id="1.10.760.10">
    <property type="entry name" value="Cytochrome c-like domain"/>
    <property type="match status" value="2"/>
</dbReference>
<keyword evidence="5 6" id="KW-0408">Iron</keyword>
<feature type="transmembrane region" description="Helical" evidence="7">
    <location>
        <begin position="16"/>
        <end position="35"/>
    </location>
</feature>
<evidence type="ECO:0000256" key="4">
    <source>
        <dbReference type="ARBA" id="ARBA00022982"/>
    </source>
</evidence>
<evidence type="ECO:0000256" key="6">
    <source>
        <dbReference type="PROSITE-ProRule" id="PRU00433"/>
    </source>
</evidence>
<dbReference type="InterPro" id="IPR036909">
    <property type="entry name" value="Cyt_c-like_dom_sf"/>
</dbReference>
<name>D7DMG1_METV0</name>
<dbReference type="GO" id="GO:0005506">
    <property type="term" value="F:iron ion binding"/>
    <property type="evidence" value="ECO:0007669"/>
    <property type="project" value="InterPro"/>
</dbReference>
<gene>
    <name evidence="9" type="ordered locus">M301_0488</name>
</gene>
<organism evidence="9 10">
    <name type="scientific">Methylotenera versatilis (strain 301)</name>
    <dbReference type="NCBI Taxonomy" id="666681"/>
    <lineage>
        <taxon>Bacteria</taxon>
        <taxon>Pseudomonadati</taxon>
        <taxon>Pseudomonadota</taxon>
        <taxon>Betaproteobacteria</taxon>
        <taxon>Nitrosomonadales</taxon>
        <taxon>Methylophilaceae</taxon>
        <taxon>Methylotenera</taxon>
    </lineage>
</organism>
<keyword evidence="3 6" id="KW-0479">Metal-binding</keyword>
<evidence type="ECO:0000256" key="3">
    <source>
        <dbReference type="ARBA" id="ARBA00022723"/>
    </source>
</evidence>
<keyword evidence="1" id="KW-0813">Transport</keyword>
<evidence type="ECO:0000313" key="9">
    <source>
        <dbReference type="EMBL" id="ADI28872.1"/>
    </source>
</evidence>
<dbReference type="SUPFAM" id="SSF46626">
    <property type="entry name" value="Cytochrome c"/>
    <property type="match status" value="2"/>
</dbReference>
<accession>D7DMG1</accession>
<keyword evidence="4" id="KW-0249">Electron transport</keyword>
<dbReference type="PANTHER" id="PTHR40942:SF4">
    <property type="entry name" value="CYTOCHROME C5"/>
    <property type="match status" value="1"/>
</dbReference>
<dbReference type="RefSeq" id="WP_013147188.1">
    <property type="nucleotide sequence ID" value="NC_014207.1"/>
</dbReference>
<feature type="domain" description="Cytochrome c" evidence="8">
    <location>
        <begin position="76"/>
        <end position="189"/>
    </location>
</feature>
<dbReference type="EMBL" id="CP002056">
    <property type="protein sequence ID" value="ADI28872.1"/>
    <property type="molecule type" value="Genomic_DNA"/>
</dbReference>
<evidence type="ECO:0000259" key="8">
    <source>
        <dbReference type="PROSITE" id="PS51007"/>
    </source>
</evidence>
<reference evidence="9 10" key="2">
    <citation type="journal article" date="2011" name="J. Bacteriol.">
        <title>Genomes of three methylotrophs from a single niche uncover genetic and metabolic divergence of Methylophilaceae.</title>
        <authorList>
            <person name="Lapidus A."/>
            <person name="Clum A."/>
            <person name="Labutti K."/>
            <person name="Kaluzhnaya M.G."/>
            <person name="Lim S."/>
            <person name="Beck D.A."/>
            <person name="Glavina Del Rio T."/>
            <person name="Nolan M."/>
            <person name="Mavromatis K."/>
            <person name="Huntemann M."/>
            <person name="Lucas S."/>
            <person name="Lidstrom M.E."/>
            <person name="Ivanova N."/>
            <person name="Chistoserdova L."/>
        </authorList>
    </citation>
    <scope>NUCLEOTIDE SEQUENCE [LARGE SCALE GENOMIC DNA]</scope>
    <source>
        <strain evidence="9 10">301</strain>
    </source>
</reference>
<evidence type="ECO:0000256" key="2">
    <source>
        <dbReference type="ARBA" id="ARBA00022617"/>
    </source>
</evidence>
<protein>
    <submittedName>
        <fullName evidence="9">Cytochrome c class I</fullName>
    </submittedName>
</protein>
<dbReference type="HOGENOM" id="CLU_082349_1_0_4"/>